<sequence length="26" mass="2961">NLIGKEFAEPFICREEIGIKDIEALL</sequence>
<gene>
    <name evidence="1" type="ORF">CO097_01610</name>
</gene>
<feature type="non-terminal residue" evidence="1">
    <location>
        <position position="1"/>
    </location>
</feature>
<protein>
    <submittedName>
        <fullName evidence="1">Bacillithiol biosynthesis deacetylase BshB1</fullName>
    </submittedName>
</protein>
<name>A0A2M8CFA9_9BACT</name>
<accession>A0A2M8CFA9</accession>
<proteinExistence type="predicted"/>
<organism evidence="1 2">
    <name type="scientific">Candidatus Infernicultor aquiphilus</name>
    <dbReference type="NCBI Taxonomy" id="1805029"/>
    <lineage>
        <taxon>Bacteria</taxon>
        <taxon>Pseudomonadati</taxon>
        <taxon>Atribacterota</taxon>
        <taxon>Candidatus Phoenicimicrobiia</taxon>
        <taxon>Candidatus Pheonicimicrobiales</taxon>
        <taxon>Candidatus Phoenicimicrobiaceae</taxon>
        <taxon>Candidatus Infernicultor</taxon>
    </lineage>
</organism>
<dbReference type="Proteomes" id="UP000228560">
    <property type="component" value="Unassembled WGS sequence"/>
</dbReference>
<dbReference type="AlphaFoldDB" id="A0A2M8CFA9"/>
<reference evidence="1 2" key="1">
    <citation type="submission" date="2017-09" db="EMBL/GenBank/DDBJ databases">
        <title>Depth-based differentiation of microbial function through sediment-hosted aquifers and enrichment of novel symbionts in the deep terrestrial subsurface.</title>
        <authorList>
            <person name="Probst A.J."/>
            <person name="Ladd B."/>
            <person name="Jarett J.K."/>
            <person name="Geller-Mcgrath D.E."/>
            <person name="Sieber C.M."/>
            <person name="Emerson J.B."/>
            <person name="Anantharaman K."/>
            <person name="Thomas B.C."/>
            <person name="Malmstrom R."/>
            <person name="Stieglmeier M."/>
            <person name="Klingl A."/>
            <person name="Woyke T."/>
            <person name="Ryan C.M."/>
            <person name="Banfield J.F."/>
        </authorList>
    </citation>
    <scope>NUCLEOTIDE SEQUENCE [LARGE SCALE GENOMIC DNA]</scope>
    <source>
        <strain evidence="1">CG_4_9_14_3_um_filter_33_16</strain>
    </source>
</reference>
<dbReference type="EMBL" id="PFTV01000038">
    <property type="protein sequence ID" value="PJB57728.1"/>
    <property type="molecule type" value="Genomic_DNA"/>
</dbReference>
<comment type="caution">
    <text evidence="1">The sequence shown here is derived from an EMBL/GenBank/DDBJ whole genome shotgun (WGS) entry which is preliminary data.</text>
</comment>
<evidence type="ECO:0000313" key="1">
    <source>
        <dbReference type="EMBL" id="PJB57728.1"/>
    </source>
</evidence>
<evidence type="ECO:0000313" key="2">
    <source>
        <dbReference type="Proteomes" id="UP000228560"/>
    </source>
</evidence>